<dbReference type="OrthoDB" id="9976008at2"/>
<evidence type="ECO:0000313" key="1">
    <source>
        <dbReference type="EMBL" id="QEK13750.1"/>
    </source>
</evidence>
<geneLocation type="plasmid" evidence="2">
    <name>pct01</name>
</geneLocation>
<dbReference type="Proteomes" id="UP000324646">
    <property type="component" value="Plasmid pCT01"/>
</dbReference>
<dbReference type="AlphaFoldDB" id="A0A5C0SHT8"/>
<keyword evidence="2" id="KW-1185">Reference proteome</keyword>
<dbReference type="EMBL" id="CP042244">
    <property type="protein sequence ID" value="QEK13750.1"/>
    <property type="molecule type" value="Genomic_DNA"/>
</dbReference>
<name>A0A5C0SHT8_CRATE</name>
<sequence length="60" mass="6796">MDKQAIEMILKGTLETDVLTKEEKEIALKILNDLEGTLVIRATSILEFCLKAVQYSRIKS</sequence>
<accession>A0A5C0SHT8</accession>
<keyword evidence="1" id="KW-0614">Plasmid</keyword>
<organism evidence="1 2">
    <name type="scientific">Crassaminicella thermophila</name>
    <dbReference type="NCBI Taxonomy" id="2599308"/>
    <lineage>
        <taxon>Bacteria</taxon>
        <taxon>Bacillati</taxon>
        <taxon>Bacillota</taxon>
        <taxon>Clostridia</taxon>
        <taxon>Eubacteriales</taxon>
        <taxon>Clostridiaceae</taxon>
        <taxon>Crassaminicella</taxon>
    </lineage>
</organism>
<dbReference type="RefSeq" id="WP_148810921.1">
    <property type="nucleotide sequence ID" value="NZ_CP042244.1"/>
</dbReference>
<dbReference type="KEGG" id="crs:FQB35_15605"/>
<evidence type="ECO:0000313" key="2">
    <source>
        <dbReference type="Proteomes" id="UP000324646"/>
    </source>
</evidence>
<protein>
    <submittedName>
        <fullName evidence="1">Uncharacterized protein</fullName>
    </submittedName>
</protein>
<proteinExistence type="predicted"/>
<gene>
    <name evidence="1" type="ORF">FQB35_15605</name>
</gene>
<reference evidence="1 2" key="1">
    <citation type="submission" date="2019-07" db="EMBL/GenBank/DDBJ databases">
        <title>Complete genome of Crassaminicella thermophila SY095.</title>
        <authorList>
            <person name="Li X."/>
        </authorList>
    </citation>
    <scope>NUCLEOTIDE SEQUENCE [LARGE SCALE GENOMIC DNA]</scope>
    <source>
        <strain evidence="1 2">SY095</strain>
        <plasmid evidence="2">pct01</plasmid>
    </source>
</reference>